<dbReference type="RefSeq" id="WP_184149661.1">
    <property type="nucleotide sequence ID" value="NZ_JACHFM010000002.1"/>
</dbReference>
<accession>A0A840STF8</accession>
<dbReference type="InterPro" id="IPR005119">
    <property type="entry name" value="LysR_subst-bd"/>
</dbReference>
<name>A0A840STF8_9RHOB</name>
<feature type="domain" description="HTH lysR-type" evidence="5">
    <location>
        <begin position="4"/>
        <end position="61"/>
    </location>
</feature>
<dbReference type="Pfam" id="PF03466">
    <property type="entry name" value="LysR_substrate"/>
    <property type="match status" value="1"/>
</dbReference>
<evidence type="ECO:0000313" key="6">
    <source>
        <dbReference type="EMBL" id="MBB5222593.1"/>
    </source>
</evidence>
<dbReference type="InterPro" id="IPR050176">
    <property type="entry name" value="LTTR"/>
</dbReference>
<protein>
    <submittedName>
        <fullName evidence="6">DNA-binding transcriptional LysR family regulator</fullName>
    </submittedName>
</protein>
<dbReference type="Pfam" id="PF00126">
    <property type="entry name" value="HTH_1"/>
    <property type="match status" value="1"/>
</dbReference>
<dbReference type="PRINTS" id="PR00039">
    <property type="entry name" value="HTHLYSR"/>
</dbReference>
<evidence type="ECO:0000256" key="2">
    <source>
        <dbReference type="ARBA" id="ARBA00023015"/>
    </source>
</evidence>
<dbReference type="GO" id="GO:0003700">
    <property type="term" value="F:DNA-binding transcription factor activity"/>
    <property type="evidence" value="ECO:0007669"/>
    <property type="project" value="InterPro"/>
</dbReference>
<dbReference type="PANTHER" id="PTHR30579:SF7">
    <property type="entry name" value="HTH-TYPE TRANSCRIPTIONAL REGULATOR LRHA-RELATED"/>
    <property type="match status" value="1"/>
</dbReference>
<dbReference type="GO" id="GO:0003677">
    <property type="term" value="F:DNA binding"/>
    <property type="evidence" value="ECO:0007669"/>
    <property type="project" value="UniProtKB-KW"/>
</dbReference>
<sequence length="285" mass="30157">MRNLDTSALRALVAVAEMGGVTRAAAQLNLTQSAVSLQIKRLEETLDLCLFDRVGRGVVLTVAGEELVGYARRLLAVNDEIVVRLGQAGGADGDIRFGVPCDIVNFHVPQAIRSFSLRHPETRLTLRTEVSGLLREQCEAGSLDLILTTESEPGPEAEILGQVPLVWVGAPGGQAFRRRPLPIAAVTGCAFTRVLMARLSAAGFDWKVVSEGSMVESLVAADLAVYAMLRGAIAPGMAEIEHGGGLPPLPCLSLALYLTQGPRRRLAERLAGSLREAFGVAAAAA</sequence>
<keyword evidence="2" id="KW-0805">Transcription regulation</keyword>
<dbReference type="InterPro" id="IPR000847">
    <property type="entry name" value="LysR_HTH_N"/>
</dbReference>
<keyword evidence="3 6" id="KW-0238">DNA-binding</keyword>
<dbReference type="Gene3D" id="1.10.10.10">
    <property type="entry name" value="Winged helix-like DNA-binding domain superfamily/Winged helix DNA-binding domain"/>
    <property type="match status" value="1"/>
</dbReference>
<organism evidence="6 7">
    <name type="scientific">Amaricoccus macauensis</name>
    <dbReference type="NCBI Taxonomy" id="57001"/>
    <lineage>
        <taxon>Bacteria</taxon>
        <taxon>Pseudomonadati</taxon>
        <taxon>Pseudomonadota</taxon>
        <taxon>Alphaproteobacteria</taxon>
        <taxon>Rhodobacterales</taxon>
        <taxon>Paracoccaceae</taxon>
        <taxon>Amaricoccus</taxon>
    </lineage>
</organism>
<dbReference type="Proteomes" id="UP000549457">
    <property type="component" value="Unassembled WGS sequence"/>
</dbReference>
<evidence type="ECO:0000256" key="1">
    <source>
        <dbReference type="ARBA" id="ARBA00009437"/>
    </source>
</evidence>
<evidence type="ECO:0000259" key="5">
    <source>
        <dbReference type="PROSITE" id="PS50931"/>
    </source>
</evidence>
<dbReference type="SUPFAM" id="SSF46785">
    <property type="entry name" value="Winged helix' DNA-binding domain"/>
    <property type="match status" value="1"/>
</dbReference>
<dbReference type="FunFam" id="1.10.10.10:FF:000001">
    <property type="entry name" value="LysR family transcriptional regulator"/>
    <property type="match status" value="1"/>
</dbReference>
<evidence type="ECO:0000256" key="3">
    <source>
        <dbReference type="ARBA" id="ARBA00023125"/>
    </source>
</evidence>
<keyword evidence="4" id="KW-0804">Transcription</keyword>
<evidence type="ECO:0000313" key="7">
    <source>
        <dbReference type="Proteomes" id="UP000549457"/>
    </source>
</evidence>
<comment type="similarity">
    <text evidence="1">Belongs to the LysR transcriptional regulatory family.</text>
</comment>
<dbReference type="PROSITE" id="PS50931">
    <property type="entry name" value="HTH_LYSR"/>
    <property type="match status" value="1"/>
</dbReference>
<dbReference type="PANTHER" id="PTHR30579">
    <property type="entry name" value="TRANSCRIPTIONAL REGULATOR"/>
    <property type="match status" value="1"/>
</dbReference>
<keyword evidence="7" id="KW-1185">Reference proteome</keyword>
<dbReference type="AlphaFoldDB" id="A0A840STF8"/>
<dbReference type="Gene3D" id="3.40.190.10">
    <property type="entry name" value="Periplasmic binding protein-like II"/>
    <property type="match status" value="2"/>
</dbReference>
<gene>
    <name evidence="6" type="ORF">HNP73_002529</name>
</gene>
<comment type="caution">
    <text evidence="6">The sequence shown here is derived from an EMBL/GenBank/DDBJ whole genome shotgun (WGS) entry which is preliminary data.</text>
</comment>
<evidence type="ECO:0000256" key="4">
    <source>
        <dbReference type="ARBA" id="ARBA00023163"/>
    </source>
</evidence>
<dbReference type="InterPro" id="IPR036388">
    <property type="entry name" value="WH-like_DNA-bd_sf"/>
</dbReference>
<reference evidence="6 7" key="1">
    <citation type="submission" date="2020-08" db="EMBL/GenBank/DDBJ databases">
        <title>Genomic Encyclopedia of Type Strains, Phase IV (KMG-IV): sequencing the most valuable type-strain genomes for metagenomic binning, comparative biology and taxonomic classification.</title>
        <authorList>
            <person name="Goeker M."/>
        </authorList>
    </citation>
    <scope>NUCLEOTIDE SEQUENCE [LARGE SCALE GENOMIC DNA]</scope>
    <source>
        <strain evidence="6 7">DSM 101730</strain>
    </source>
</reference>
<dbReference type="InterPro" id="IPR036390">
    <property type="entry name" value="WH_DNA-bd_sf"/>
</dbReference>
<proteinExistence type="inferred from homology"/>
<dbReference type="EMBL" id="JACHFM010000002">
    <property type="protein sequence ID" value="MBB5222593.1"/>
    <property type="molecule type" value="Genomic_DNA"/>
</dbReference>
<dbReference type="SUPFAM" id="SSF53850">
    <property type="entry name" value="Periplasmic binding protein-like II"/>
    <property type="match status" value="1"/>
</dbReference>